<evidence type="ECO:0000313" key="4">
    <source>
        <dbReference type="EMBL" id="GLC61021.1"/>
    </source>
</evidence>
<evidence type="ECO:0000256" key="1">
    <source>
        <dbReference type="SAM" id="Coils"/>
    </source>
</evidence>
<keyword evidence="3" id="KW-0812">Transmembrane</keyword>
<dbReference type="EMBL" id="BRXU01000040">
    <property type="protein sequence ID" value="GLC61021.1"/>
    <property type="molecule type" value="Genomic_DNA"/>
</dbReference>
<feature type="coiled-coil region" evidence="1">
    <location>
        <begin position="177"/>
        <end position="204"/>
    </location>
</feature>
<protein>
    <submittedName>
        <fullName evidence="4">Uncharacterized protein</fullName>
    </submittedName>
</protein>
<sequence>MCSSPGGKKSFLGFGAGAGTSAATPIVIDDDVSSPDIGPATPLRAAGGGGGSGGDGGGGGGAAGGSAGAEPLLPSVVAKSEPCASAGRTGPSVSARRVVRELCTKFLTSLRRATALTALLAANRNNTAAAAAAASPPRPRRRRPAGGAAAVAVRAVTALSAISMLMVGAALWAAFTISRLKSELRAANEAAAALGQDLSAAREQCMVLQLAATGPPPPPPPPHHDKCVIC</sequence>
<feature type="transmembrane region" description="Helical" evidence="3">
    <location>
        <begin position="148"/>
        <end position="175"/>
    </location>
</feature>
<feature type="region of interest" description="Disordered" evidence="2">
    <location>
        <begin position="27"/>
        <end position="66"/>
    </location>
</feature>
<gene>
    <name evidence="4" type="primary">PLEST002505</name>
    <name evidence="4" type="ORF">PLESTB_001706700</name>
</gene>
<keyword evidence="3" id="KW-0472">Membrane</keyword>
<feature type="compositionally biased region" description="Gly residues" evidence="2">
    <location>
        <begin position="46"/>
        <end position="66"/>
    </location>
</feature>
<accession>A0A9W6F9V6</accession>
<dbReference type="Proteomes" id="UP001165080">
    <property type="component" value="Unassembled WGS sequence"/>
</dbReference>
<name>A0A9W6F9V6_9CHLO</name>
<keyword evidence="5" id="KW-1185">Reference proteome</keyword>
<reference evidence="4 5" key="1">
    <citation type="journal article" date="2023" name="Commun. Biol.">
        <title>Reorganization of the ancestral sex-determining regions during the evolution of trioecy in Pleodorina starrii.</title>
        <authorList>
            <person name="Takahashi K."/>
            <person name="Suzuki S."/>
            <person name="Kawai-Toyooka H."/>
            <person name="Yamamoto K."/>
            <person name="Hamaji T."/>
            <person name="Ootsuki R."/>
            <person name="Yamaguchi H."/>
            <person name="Kawachi M."/>
            <person name="Higashiyama T."/>
            <person name="Nozaki H."/>
        </authorList>
    </citation>
    <scope>NUCLEOTIDE SEQUENCE [LARGE SCALE GENOMIC DNA]</scope>
    <source>
        <strain evidence="4 5">NIES-4479</strain>
    </source>
</reference>
<evidence type="ECO:0000313" key="5">
    <source>
        <dbReference type="Proteomes" id="UP001165080"/>
    </source>
</evidence>
<organism evidence="4 5">
    <name type="scientific">Pleodorina starrii</name>
    <dbReference type="NCBI Taxonomy" id="330485"/>
    <lineage>
        <taxon>Eukaryota</taxon>
        <taxon>Viridiplantae</taxon>
        <taxon>Chlorophyta</taxon>
        <taxon>core chlorophytes</taxon>
        <taxon>Chlorophyceae</taxon>
        <taxon>CS clade</taxon>
        <taxon>Chlamydomonadales</taxon>
        <taxon>Volvocaceae</taxon>
        <taxon>Pleodorina</taxon>
    </lineage>
</organism>
<evidence type="ECO:0000256" key="2">
    <source>
        <dbReference type="SAM" id="MobiDB-lite"/>
    </source>
</evidence>
<keyword evidence="3" id="KW-1133">Transmembrane helix</keyword>
<dbReference type="AlphaFoldDB" id="A0A9W6F9V6"/>
<comment type="caution">
    <text evidence="4">The sequence shown here is derived from an EMBL/GenBank/DDBJ whole genome shotgun (WGS) entry which is preliminary data.</text>
</comment>
<proteinExistence type="predicted"/>
<evidence type="ECO:0000256" key="3">
    <source>
        <dbReference type="SAM" id="Phobius"/>
    </source>
</evidence>
<keyword evidence="1" id="KW-0175">Coiled coil</keyword>